<evidence type="ECO:0000256" key="3">
    <source>
        <dbReference type="ARBA" id="ARBA00022679"/>
    </source>
</evidence>
<keyword evidence="7" id="KW-0239">DNA-directed DNA polymerase</keyword>
<dbReference type="CDD" id="cd09859">
    <property type="entry name" value="PIN_53EXO"/>
    <property type="match status" value="1"/>
</dbReference>
<evidence type="ECO:0000259" key="12">
    <source>
        <dbReference type="SMART" id="SM00482"/>
    </source>
</evidence>
<dbReference type="InterPro" id="IPR036279">
    <property type="entry name" value="5-3_exonuclease_C_sf"/>
</dbReference>
<dbReference type="EC" id="2.7.7.7" evidence="2"/>
<dbReference type="GO" id="GO:0006302">
    <property type="term" value="P:double-strand break repair"/>
    <property type="evidence" value="ECO:0007669"/>
    <property type="project" value="TreeGrafter"/>
</dbReference>
<evidence type="ECO:0000256" key="8">
    <source>
        <dbReference type="ARBA" id="ARBA00023125"/>
    </source>
</evidence>
<dbReference type="InterPro" id="IPR020046">
    <property type="entry name" value="5-3_exonucl_a-hlix_arch_N"/>
</dbReference>
<dbReference type="CDD" id="cd09898">
    <property type="entry name" value="H3TH_53EXO"/>
    <property type="match status" value="1"/>
</dbReference>
<dbReference type="InterPro" id="IPR002421">
    <property type="entry name" value="5-3_exonuclease"/>
</dbReference>
<evidence type="ECO:0000256" key="5">
    <source>
        <dbReference type="ARBA" id="ARBA00022705"/>
    </source>
</evidence>
<dbReference type="PRINTS" id="PR00868">
    <property type="entry name" value="DNAPOLI"/>
</dbReference>
<dbReference type="GO" id="GO:0008409">
    <property type="term" value="F:5'-3' exonuclease activity"/>
    <property type="evidence" value="ECO:0007669"/>
    <property type="project" value="InterPro"/>
</dbReference>
<keyword evidence="8" id="KW-0238">DNA-binding</keyword>
<reference evidence="13" key="1">
    <citation type="submission" date="2018-05" db="EMBL/GenBank/DDBJ databases">
        <authorList>
            <person name="Lanie J.A."/>
            <person name="Ng W.-L."/>
            <person name="Kazmierczak K.M."/>
            <person name="Andrzejewski T.M."/>
            <person name="Davidsen T.M."/>
            <person name="Wayne K.J."/>
            <person name="Tettelin H."/>
            <person name="Glass J.I."/>
            <person name="Rusch D."/>
            <person name="Podicherti R."/>
            <person name="Tsui H.-C.T."/>
            <person name="Winkler M.E."/>
        </authorList>
    </citation>
    <scope>NUCLEOTIDE SEQUENCE</scope>
</reference>
<dbReference type="SMART" id="SM00279">
    <property type="entry name" value="HhH2"/>
    <property type="match status" value="1"/>
</dbReference>
<feature type="domain" description="5'-3' exonuclease" evidence="11">
    <location>
        <begin position="2"/>
        <end position="262"/>
    </location>
</feature>
<evidence type="ECO:0000256" key="1">
    <source>
        <dbReference type="ARBA" id="ARBA00007705"/>
    </source>
</evidence>
<gene>
    <name evidence="13" type="ORF">METZ01_LOCUS38363</name>
</gene>
<dbReference type="InterPro" id="IPR018320">
    <property type="entry name" value="DNA_polymerase_1"/>
</dbReference>
<dbReference type="CDD" id="cd08637">
    <property type="entry name" value="DNA_pol_A_pol_I_C"/>
    <property type="match status" value="1"/>
</dbReference>
<name>A0A381R3W4_9ZZZZ</name>
<dbReference type="SMART" id="SM00482">
    <property type="entry name" value="POLAc"/>
    <property type="match status" value="1"/>
</dbReference>
<evidence type="ECO:0000256" key="7">
    <source>
        <dbReference type="ARBA" id="ARBA00022932"/>
    </source>
</evidence>
<dbReference type="GO" id="GO:0003887">
    <property type="term" value="F:DNA-directed DNA polymerase activity"/>
    <property type="evidence" value="ECO:0007669"/>
    <property type="project" value="UniProtKB-KW"/>
</dbReference>
<dbReference type="NCBIfam" id="TIGR00593">
    <property type="entry name" value="pola"/>
    <property type="match status" value="1"/>
</dbReference>
<keyword evidence="9" id="KW-0234">DNA repair</keyword>
<dbReference type="Pfam" id="PF00476">
    <property type="entry name" value="DNA_pol_A"/>
    <property type="match status" value="1"/>
</dbReference>
<accession>A0A381R3W4</accession>
<dbReference type="InterPro" id="IPR043502">
    <property type="entry name" value="DNA/RNA_pol_sf"/>
</dbReference>
<evidence type="ECO:0000256" key="6">
    <source>
        <dbReference type="ARBA" id="ARBA00022763"/>
    </source>
</evidence>
<dbReference type="FunFam" id="1.10.150.20:FF:000003">
    <property type="entry name" value="DNA polymerase I"/>
    <property type="match status" value="1"/>
</dbReference>
<dbReference type="SUPFAM" id="SSF47807">
    <property type="entry name" value="5' to 3' exonuclease, C-terminal subdomain"/>
    <property type="match status" value="1"/>
</dbReference>
<dbReference type="SMART" id="SM00475">
    <property type="entry name" value="53EXOc"/>
    <property type="match status" value="1"/>
</dbReference>
<keyword evidence="4" id="KW-0548">Nucleotidyltransferase</keyword>
<dbReference type="PANTHER" id="PTHR10133:SF27">
    <property type="entry name" value="DNA POLYMERASE NU"/>
    <property type="match status" value="1"/>
</dbReference>
<evidence type="ECO:0000256" key="9">
    <source>
        <dbReference type="ARBA" id="ARBA00023204"/>
    </source>
</evidence>
<evidence type="ECO:0000256" key="10">
    <source>
        <dbReference type="ARBA" id="ARBA00049244"/>
    </source>
</evidence>
<protein>
    <recommendedName>
        <fullName evidence="2">DNA-directed DNA polymerase</fullName>
        <ecNumber evidence="2">2.7.7.7</ecNumber>
    </recommendedName>
</protein>
<dbReference type="CDD" id="cd06140">
    <property type="entry name" value="DNA_polA_I_Bacillus_like_exo"/>
    <property type="match status" value="1"/>
</dbReference>
<dbReference type="InterPro" id="IPR008918">
    <property type="entry name" value="HhH2"/>
</dbReference>
<dbReference type="PANTHER" id="PTHR10133">
    <property type="entry name" value="DNA POLYMERASE I"/>
    <property type="match status" value="1"/>
</dbReference>
<dbReference type="FunFam" id="1.10.150.20:FF:000002">
    <property type="entry name" value="DNA polymerase I"/>
    <property type="match status" value="1"/>
</dbReference>
<dbReference type="FunFam" id="1.20.1060.10:FF:000001">
    <property type="entry name" value="DNA polymerase I"/>
    <property type="match status" value="1"/>
</dbReference>
<dbReference type="InterPro" id="IPR001098">
    <property type="entry name" value="DNA-dir_DNA_pol_A_palm_dom"/>
</dbReference>
<comment type="catalytic activity">
    <reaction evidence="10">
        <text>DNA(n) + a 2'-deoxyribonucleoside 5'-triphosphate = DNA(n+1) + diphosphate</text>
        <dbReference type="Rhea" id="RHEA:22508"/>
        <dbReference type="Rhea" id="RHEA-COMP:17339"/>
        <dbReference type="Rhea" id="RHEA-COMP:17340"/>
        <dbReference type="ChEBI" id="CHEBI:33019"/>
        <dbReference type="ChEBI" id="CHEBI:61560"/>
        <dbReference type="ChEBI" id="CHEBI:173112"/>
        <dbReference type="EC" id="2.7.7.7"/>
    </reaction>
</comment>
<dbReference type="InterPro" id="IPR020045">
    <property type="entry name" value="DNA_polI_H3TH"/>
</dbReference>
<evidence type="ECO:0000313" key="13">
    <source>
        <dbReference type="EMBL" id="SUZ85509.1"/>
    </source>
</evidence>
<dbReference type="Pfam" id="PF01367">
    <property type="entry name" value="5_3_exonuc"/>
    <property type="match status" value="1"/>
</dbReference>
<dbReference type="NCBIfam" id="NF004397">
    <property type="entry name" value="PRK05755.1"/>
    <property type="match status" value="1"/>
</dbReference>
<keyword evidence="5" id="KW-0235">DNA replication</keyword>
<proteinExistence type="inferred from homology"/>
<dbReference type="SUPFAM" id="SSF53098">
    <property type="entry name" value="Ribonuclease H-like"/>
    <property type="match status" value="1"/>
</dbReference>
<dbReference type="InterPro" id="IPR029060">
    <property type="entry name" value="PIN-like_dom_sf"/>
</dbReference>
<feature type="non-terminal residue" evidence="13">
    <location>
        <position position="1"/>
    </location>
</feature>
<dbReference type="InterPro" id="IPR002298">
    <property type="entry name" value="DNA_polymerase_A"/>
</dbReference>
<dbReference type="EMBL" id="UINC01001638">
    <property type="protein sequence ID" value="SUZ85509.1"/>
    <property type="molecule type" value="Genomic_DNA"/>
</dbReference>
<dbReference type="Gene3D" id="1.10.150.20">
    <property type="entry name" value="5' to 3' exonuclease, C-terminal subdomain"/>
    <property type="match status" value="2"/>
</dbReference>
<dbReference type="Gene3D" id="1.20.1060.10">
    <property type="entry name" value="Taq DNA Polymerase, Chain T, domain 4"/>
    <property type="match status" value="1"/>
</dbReference>
<organism evidence="13">
    <name type="scientific">marine metagenome</name>
    <dbReference type="NCBI Taxonomy" id="408172"/>
    <lineage>
        <taxon>unclassified sequences</taxon>
        <taxon>metagenomes</taxon>
        <taxon>ecological metagenomes</taxon>
    </lineage>
</organism>
<dbReference type="GO" id="GO:0006261">
    <property type="term" value="P:DNA-templated DNA replication"/>
    <property type="evidence" value="ECO:0007669"/>
    <property type="project" value="InterPro"/>
</dbReference>
<dbReference type="InterPro" id="IPR036397">
    <property type="entry name" value="RNaseH_sf"/>
</dbReference>
<sequence>VAKVLLLDGNSLTYRAFFALPTDMATASGQVTNAVFGFTSMLLNLVRDQQPEGVVVAFDRPEPTFRHEMLPEYKAQREPTPDLLVQQFGLVREVLEALKVPTVDVVGFEADDLLATLATQVADLGDEAIIVTGDRDIYQMVRDPYIKVLYNRRGVSDYALYDEAGIVDRTGVSSELYPQYAALRGDPSDNLPGVPGVGEKTAAKLINAYGGLDGIFEHADDQTPKLRQNLVEFEDRARRNLDAMVLRTDVPIDLDVRSVAWGEVDVGKVQHLFELLEFNSLYERLSEILGDLLPTLESDGGVIEAELIQAASPTEFVSRLDSLIKKREPLSLGWSTDLDGSLSALSVVLNAEAGEVLVVEEAVLKDPAVLNALEKVASPEGIGFDTHHAKEFGRGLRRLGLNAEGLRADTAIVAYLIDPSGGRYVLDDLLRKYCRSELARDDSVNAGQLNLDGGSNDLLLDVARDALAVNRLVPVLLEILKERSMFWLYDEVERPLISVLSRMEDVGVGVDAAELTRMRDHLVAEVSRLEAGIHELAGHEFNVNSTKQLREVLFDELSLTPQKKTKTGYSTDAASLEKIRDQHEIVELLLGYREVEKLRSTYGQGLLDVVDGDGRIRATFNQTVARTGRLSSEDPNLHNIPVRTALGREFRKAFVPRDGYELLVADYNQIELRVIAHLAGDPGLVHAFESGQDIHNATAASVFGVKPEDVNTEQRSKAKMVSYGLAYGMEAYGLGQRLGIPTNEASEILAAYFSAFPSVRSFMDEIVEKTRETGYTETLFGRRRPIPDLNSPNYRVRQAAERQAMNAPIQGLAADIFKIALVEIDRALAALGAQSSLVLQVHDEVILEVHPEESKEIQEMTVLTMSEAAQLRVPLEVNVALGPTWAQAKS</sequence>
<evidence type="ECO:0000259" key="11">
    <source>
        <dbReference type="SMART" id="SM00475"/>
    </source>
</evidence>
<comment type="similarity">
    <text evidence="1">Belongs to the DNA polymerase type-A family.</text>
</comment>
<evidence type="ECO:0000256" key="2">
    <source>
        <dbReference type="ARBA" id="ARBA00012417"/>
    </source>
</evidence>
<feature type="domain" description="DNA-directed DNA polymerase family A palm" evidence="12">
    <location>
        <begin position="647"/>
        <end position="853"/>
    </location>
</feature>
<dbReference type="AlphaFoldDB" id="A0A381R3W4"/>
<keyword evidence="3" id="KW-0808">Transferase</keyword>
<dbReference type="Gene3D" id="3.30.70.370">
    <property type="match status" value="1"/>
</dbReference>
<dbReference type="GO" id="GO:0003677">
    <property type="term" value="F:DNA binding"/>
    <property type="evidence" value="ECO:0007669"/>
    <property type="project" value="UniProtKB-KW"/>
</dbReference>
<evidence type="ECO:0000256" key="4">
    <source>
        <dbReference type="ARBA" id="ARBA00022695"/>
    </source>
</evidence>
<dbReference type="Pfam" id="PF02739">
    <property type="entry name" value="5_3_exonuc_N"/>
    <property type="match status" value="1"/>
</dbReference>
<keyword evidence="6" id="KW-0227">DNA damage</keyword>
<dbReference type="Gene3D" id="3.30.420.10">
    <property type="entry name" value="Ribonuclease H-like superfamily/Ribonuclease H"/>
    <property type="match status" value="1"/>
</dbReference>
<dbReference type="SUPFAM" id="SSF88723">
    <property type="entry name" value="PIN domain-like"/>
    <property type="match status" value="1"/>
</dbReference>
<dbReference type="SUPFAM" id="SSF56672">
    <property type="entry name" value="DNA/RNA polymerases"/>
    <property type="match status" value="1"/>
</dbReference>
<dbReference type="InterPro" id="IPR012337">
    <property type="entry name" value="RNaseH-like_sf"/>
</dbReference>
<dbReference type="Gene3D" id="3.40.50.1010">
    <property type="entry name" value="5'-nuclease"/>
    <property type="match status" value="1"/>
</dbReference>